<sequence>MVSDALKKLYSTTFSQAYSPDEALLALGNKEGEITIFDLKNVNQSREGGGGERLRRPFQIVNGHNDAIYSMVSTPDFCITGSTGVIAGRRWSDLRKMKTQTAWTIALESDQSNFGTPEINSLAYDEDRGLVYAACGDWKTHAYDLESGKRTMSFEGHDDYVHDVVISGNTVASCGEDGAVLVWDGRTGRDPCHKLTPHTHDQLQRPNIGRFLTSLHLNNDWLVCGGGPKAGVFHLRSLALTTVLPPSSSAVHFTKFTDNTQDGAQGGIVVAGATPRVFVCSLAGDVTAEIQSSSPCIYTVHIINKPYTLMTMGGMSSKMDVCFNLNYRDHVVSLVED</sequence>
<dbReference type="Gene3D" id="2.130.10.10">
    <property type="entry name" value="YVTN repeat-like/Quinoprotein amine dehydrogenase"/>
    <property type="match status" value="1"/>
</dbReference>
<dbReference type="GO" id="GO:0006406">
    <property type="term" value="P:mRNA export from nucleus"/>
    <property type="evidence" value="ECO:0007669"/>
    <property type="project" value="TreeGrafter"/>
</dbReference>
<dbReference type="Proteomes" id="UP001497623">
    <property type="component" value="Unassembled WGS sequence"/>
</dbReference>
<comment type="caution">
    <text evidence="4">The sequence shown here is derived from an EMBL/GenBank/DDBJ whole genome shotgun (WGS) entry which is preliminary data.</text>
</comment>
<evidence type="ECO:0000256" key="2">
    <source>
        <dbReference type="ARBA" id="ARBA00022574"/>
    </source>
</evidence>
<evidence type="ECO:0000313" key="5">
    <source>
        <dbReference type="Proteomes" id="UP001497623"/>
    </source>
</evidence>
<dbReference type="Pfam" id="PF00400">
    <property type="entry name" value="WD40"/>
    <property type="match status" value="1"/>
</dbReference>
<accession>A0AAV2QQG0</accession>
<dbReference type="InterPro" id="IPR001680">
    <property type="entry name" value="WD40_rpt"/>
</dbReference>
<evidence type="ECO:0008006" key="6">
    <source>
        <dbReference type="Google" id="ProtNLM"/>
    </source>
</evidence>
<evidence type="ECO:0000256" key="3">
    <source>
        <dbReference type="PROSITE-ProRule" id="PRU00221"/>
    </source>
</evidence>
<dbReference type="AlphaFoldDB" id="A0AAV2QQG0"/>
<dbReference type="PROSITE" id="PS50082">
    <property type="entry name" value="WD_REPEATS_2"/>
    <property type="match status" value="1"/>
</dbReference>
<dbReference type="EMBL" id="CAXKWB010010102">
    <property type="protein sequence ID" value="CAL4096801.1"/>
    <property type="molecule type" value="Genomic_DNA"/>
</dbReference>
<name>A0AAV2QQG0_MEGNR</name>
<keyword evidence="5" id="KW-1185">Reference proteome</keyword>
<feature type="repeat" description="WD" evidence="3">
    <location>
        <begin position="154"/>
        <end position="184"/>
    </location>
</feature>
<dbReference type="GO" id="GO:0000346">
    <property type="term" value="C:transcription export complex"/>
    <property type="evidence" value="ECO:0007669"/>
    <property type="project" value="TreeGrafter"/>
</dbReference>
<dbReference type="SMART" id="SM00320">
    <property type="entry name" value="WD40"/>
    <property type="match status" value="3"/>
</dbReference>
<dbReference type="InterPro" id="IPR042626">
    <property type="entry name" value="THOC6"/>
</dbReference>
<dbReference type="SUPFAM" id="SSF50978">
    <property type="entry name" value="WD40 repeat-like"/>
    <property type="match status" value="1"/>
</dbReference>
<organism evidence="4 5">
    <name type="scientific">Meganyctiphanes norvegica</name>
    <name type="common">Northern krill</name>
    <name type="synonym">Thysanopoda norvegica</name>
    <dbReference type="NCBI Taxonomy" id="48144"/>
    <lineage>
        <taxon>Eukaryota</taxon>
        <taxon>Metazoa</taxon>
        <taxon>Ecdysozoa</taxon>
        <taxon>Arthropoda</taxon>
        <taxon>Crustacea</taxon>
        <taxon>Multicrustacea</taxon>
        <taxon>Malacostraca</taxon>
        <taxon>Eumalacostraca</taxon>
        <taxon>Eucarida</taxon>
        <taxon>Euphausiacea</taxon>
        <taxon>Euphausiidae</taxon>
        <taxon>Meganyctiphanes</taxon>
    </lineage>
</organism>
<evidence type="ECO:0000313" key="4">
    <source>
        <dbReference type="EMBL" id="CAL4096801.1"/>
    </source>
</evidence>
<dbReference type="GO" id="GO:0000347">
    <property type="term" value="C:THO complex"/>
    <property type="evidence" value="ECO:0007669"/>
    <property type="project" value="TreeGrafter"/>
</dbReference>
<keyword evidence="2 3" id="KW-0853">WD repeat</keyword>
<evidence type="ECO:0000256" key="1">
    <source>
        <dbReference type="ARBA" id="ARBA00009728"/>
    </source>
</evidence>
<reference evidence="4 5" key="1">
    <citation type="submission" date="2024-05" db="EMBL/GenBank/DDBJ databases">
        <authorList>
            <person name="Wallberg A."/>
        </authorList>
    </citation>
    <scope>NUCLEOTIDE SEQUENCE [LARGE SCALE GENOMIC DNA]</scope>
</reference>
<dbReference type="PANTHER" id="PTHR44411">
    <property type="entry name" value="THO COMPLEX SUBUNIT 6 HOMOLOG"/>
    <property type="match status" value="1"/>
</dbReference>
<comment type="similarity">
    <text evidence="1">Belongs to the WD repeat THOC6 family.</text>
</comment>
<protein>
    <recommendedName>
        <fullName evidence="6">THO complex subunit 6</fullName>
    </recommendedName>
</protein>
<dbReference type="PANTHER" id="PTHR44411:SF1">
    <property type="entry name" value="THO COMPLEX SUBUNIT 6 HOMOLOG"/>
    <property type="match status" value="1"/>
</dbReference>
<dbReference type="InterPro" id="IPR015943">
    <property type="entry name" value="WD40/YVTN_repeat-like_dom_sf"/>
</dbReference>
<gene>
    <name evidence="4" type="ORF">MNOR_LOCUS15834</name>
</gene>
<dbReference type="InterPro" id="IPR036322">
    <property type="entry name" value="WD40_repeat_dom_sf"/>
</dbReference>
<proteinExistence type="inferred from homology"/>
<dbReference type="PROSITE" id="PS50294">
    <property type="entry name" value="WD_REPEATS_REGION"/>
    <property type="match status" value="1"/>
</dbReference>